<dbReference type="Gene3D" id="3.40.50.300">
    <property type="entry name" value="P-loop containing nucleotide triphosphate hydrolases"/>
    <property type="match status" value="1"/>
</dbReference>
<dbReference type="Pfam" id="PF03567">
    <property type="entry name" value="Sulfotransfer_2"/>
    <property type="match status" value="1"/>
</dbReference>
<dbReference type="AlphaFoldDB" id="A0A1H1Q7F1"/>
<dbReference type="GO" id="GO:0016020">
    <property type="term" value="C:membrane"/>
    <property type="evidence" value="ECO:0007669"/>
    <property type="project" value="InterPro"/>
</dbReference>
<name>A0A1H1Q7F1_9CELL</name>
<organism evidence="1 2">
    <name type="scientific">Paraoerskovia marina</name>
    <dbReference type="NCBI Taxonomy" id="545619"/>
    <lineage>
        <taxon>Bacteria</taxon>
        <taxon>Bacillati</taxon>
        <taxon>Actinomycetota</taxon>
        <taxon>Actinomycetes</taxon>
        <taxon>Micrococcales</taxon>
        <taxon>Cellulomonadaceae</taxon>
        <taxon>Paraoerskovia</taxon>
    </lineage>
</organism>
<protein>
    <submittedName>
        <fullName evidence="1">Sulfotransferase family protein</fullName>
    </submittedName>
</protein>
<evidence type="ECO:0000313" key="1">
    <source>
        <dbReference type="EMBL" id="SDS19253.1"/>
    </source>
</evidence>
<dbReference type="GO" id="GO:0008146">
    <property type="term" value="F:sulfotransferase activity"/>
    <property type="evidence" value="ECO:0007669"/>
    <property type="project" value="InterPro"/>
</dbReference>
<dbReference type="InterPro" id="IPR005331">
    <property type="entry name" value="Sulfotransferase"/>
</dbReference>
<dbReference type="Proteomes" id="UP000185663">
    <property type="component" value="Chromosome I"/>
</dbReference>
<sequence>MPVFVKGDRGLLFAHIPKTGGSSIEKHLQRGGWKMYHHDGRVGKGTSNYFNWCTPQHMHGEMLEQSFRLARFSARFAVVRNPIARFQSEYAWRLGRGVDVSSDAVEKWGYGVLDRFNSNPFILGNHIRPQVEFLVGDMEVYRFEDGLDGAMSRLNTKFSLNVGSSVGRERTSDDSSGVSSSAVEVSQRLEDRLREFYKADFQAFGY</sequence>
<keyword evidence="1" id="KW-0808">Transferase</keyword>
<gene>
    <name evidence="1" type="ORF">SAMN04489860_1005</name>
</gene>
<keyword evidence="2" id="KW-1185">Reference proteome</keyword>
<reference evidence="1 2" key="1">
    <citation type="submission" date="2016-10" db="EMBL/GenBank/DDBJ databases">
        <authorList>
            <person name="de Groot N.N."/>
        </authorList>
    </citation>
    <scope>NUCLEOTIDE SEQUENCE [LARGE SCALE GENOMIC DNA]</scope>
    <source>
        <strain evidence="1 2">DSM 22126</strain>
    </source>
</reference>
<proteinExistence type="predicted"/>
<dbReference type="RefSeq" id="WP_172829020.1">
    <property type="nucleotide sequence ID" value="NZ_LT629776.1"/>
</dbReference>
<dbReference type="InterPro" id="IPR027417">
    <property type="entry name" value="P-loop_NTPase"/>
</dbReference>
<evidence type="ECO:0000313" key="2">
    <source>
        <dbReference type="Proteomes" id="UP000185663"/>
    </source>
</evidence>
<dbReference type="EMBL" id="LT629776">
    <property type="protein sequence ID" value="SDS19253.1"/>
    <property type="molecule type" value="Genomic_DNA"/>
</dbReference>
<accession>A0A1H1Q7F1</accession>